<protein>
    <submittedName>
        <fullName evidence="2">3-oxoadipate enol-lactonase</fullName>
    </submittedName>
</protein>
<dbReference type="InterPro" id="IPR000073">
    <property type="entry name" value="AB_hydrolase_1"/>
</dbReference>
<dbReference type="InterPro" id="IPR050228">
    <property type="entry name" value="Carboxylesterase_BioH"/>
</dbReference>
<dbReference type="Pfam" id="PF12697">
    <property type="entry name" value="Abhydrolase_6"/>
    <property type="match status" value="1"/>
</dbReference>
<evidence type="ECO:0000313" key="2">
    <source>
        <dbReference type="EMBL" id="GER23066.1"/>
    </source>
</evidence>
<feature type="domain" description="AB hydrolase-1" evidence="1">
    <location>
        <begin position="45"/>
        <end position="272"/>
    </location>
</feature>
<evidence type="ECO:0000259" key="1">
    <source>
        <dbReference type="Pfam" id="PF12697"/>
    </source>
</evidence>
<sequence length="288" mass="30548">MIDRAVINQALTNQTLTNQAATHEAVTNESADMVQPLPAVLPEPIVLLHGVGLDRTMWEPLQAELAALTGRPALALDLPGHGGQPPLTSPATLAGLAADVAARMPGPAHVVGFSLGALVAQHLALHRPELVATLTSVSSVCSRTPEEAASVRSRLENARRDFAGSVEASIERWYPEGSGVDAGTVARTRTTLLANSEESYLYAYEVFATADAEIGPELGRIAVPALAVTGELDPGSTPEMTRRLGRAVPGSRTAVVRGAHHMLPVEQPRELALTIHRFIEESSRENHE</sequence>
<dbReference type="EMBL" id="BKDJ01000007">
    <property type="protein sequence ID" value="GER23066.1"/>
    <property type="molecule type" value="Genomic_DNA"/>
</dbReference>
<dbReference type="GO" id="GO:0003824">
    <property type="term" value="F:catalytic activity"/>
    <property type="evidence" value="ECO:0007669"/>
    <property type="project" value="UniProtKB-ARBA"/>
</dbReference>
<organism evidence="2 3">
    <name type="scientific">Zafaria cholistanensis</name>
    <dbReference type="NCBI Taxonomy" id="1682741"/>
    <lineage>
        <taxon>Bacteria</taxon>
        <taxon>Bacillati</taxon>
        <taxon>Actinomycetota</taxon>
        <taxon>Actinomycetes</taxon>
        <taxon>Micrococcales</taxon>
        <taxon>Micrococcaceae</taxon>
        <taxon>Zafaria</taxon>
    </lineage>
</organism>
<dbReference type="Proteomes" id="UP000325307">
    <property type="component" value="Unassembled WGS sequence"/>
</dbReference>
<dbReference type="AlphaFoldDB" id="A0A5A7NR85"/>
<dbReference type="PANTHER" id="PTHR43194">
    <property type="entry name" value="HYDROLASE ALPHA/BETA FOLD FAMILY"/>
    <property type="match status" value="1"/>
</dbReference>
<dbReference type="PANTHER" id="PTHR43194:SF5">
    <property type="entry name" value="PIMELOYL-[ACYL-CARRIER PROTEIN] METHYL ESTER ESTERASE"/>
    <property type="match status" value="1"/>
</dbReference>
<dbReference type="RefSeq" id="WP_225873752.1">
    <property type="nucleotide sequence ID" value="NZ_BKDJ01000007.1"/>
</dbReference>
<dbReference type="Gene3D" id="3.40.50.1820">
    <property type="entry name" value="alpha/beta hydrolase"/>
    <property type="match status" value="1"/>
</dbReference>
<dbReference type="SUPFAM" id="SSF53474">
    <property type="entry name" value="alpha/beta-Hydrolases"/>
    <property type="match status" value="1"/>
</dbReference>
<name>A0A5A7NR85_9MICC</name>
<dbReference type="InterPro" id="IPR029058">
    <property type="entry name" value="AB_hydrolase_fold"/>
</dbReference>
<evidence type="ECO:0000313" key="3">
    <source>
        <dbReference type="Proteomes" id="UP000325307"/>
    </source>
</evidence>
<proteinExistence type="predicted"/>
<gene>
    <name evidence="2" type="ORF">NCCP1664_15620</name>
</gene>
<keyword evidence="3" id="KW-1185">Reference proteome</keyword>
<comment type="caution">
    <text evidence="2">The sequence shown here is derived from an EMBL/GenBank/DDBJ whole genome shotgun (WGS) entry which is preliminary data.</text>
</comment>
<reference evidence="2 3" key="1">
    <citation type="submission" date="2019-09" db="EMBL/GenBank/DDBJ databases">
        <title>Arthrobacter zafarii sp. nov., a moderately thermotolerant and halotolerant actinobacterium isolated from Cholistan desert soil of Pakistan.</title>
        <authorList>
            <person name="Amin A."/>
            <person name="Ahmed I."/>
            <person name="Khalid N."/>
            <person name="Schumann P."/>
            <person name="Busse H.J."/>
            <person name="Khan I.U."/>
            <person name="Li S."/>
            <person name="Li W.J."/>
        </authorList>
    </citation>
    <scope>NUCLEOTIDE SEQUENCE [LARGE SCALE GENOMIC DNA]</scope>
    <source>
        <strain evidence="2 3">NCCP-1664</strain>
    </source>
</reference>
<accession>A0A5A7NR85</accession>